<evidence type="ECO:0000313" key="3">
    <source>
        <dbReference type="Proteomes" id="UP001241758"/>
    </source>
</evidence>
<dbReference type="InterPro" id="IPR011990">
    <property type="entry name" value="TPR-like_helical_dom_sf"/>
</dbReference>
<dbReference type="InterPro" id="IPR027417">
    <property type="entry name" value="P-loop_NTPase"/>
</dbReference>
<gene>
    <name evidence="2" type="ORF">QLQ12_29165</name>
</gene>
<reference evidence="2 3" key="1">
    <citation type="submission" date="2023-05" db="EMBL/GenBank/DDBJ databases">
        <title>Actinoplanes sp. NEAU-A12 genome sequencing.</title>
        <authorList>
            <person name="Wang Z.-S."/>
        </authorList>
    </citation>
    <scope>NUCLEOTIDE SEQUENCE [LARGE SCALE GENOMIC DNA]</scope>
    <source>
        <strain evidence="2 3">NEAU-A12</strain>
    </source>
</reference>
<dbReference type="SMART" id="SM00421">
    <property type="entry name" value="HTH_LUXR"/>
    <property type="match status" value="1"/>
</dbReference>
<dbReference type="PANTHER" id="PTHR47691:SF3">
    <property type="entry name" value="HTH-TYPE TRANSCRIPTIONAL REGULATOR RV0890C-RELATED"/>
    <property type="match status" value="1"/>
</dbReference>
<protein>
    <submittedName>
        <fullName evidence="2">LuxR C-terminal-related transcriptional regulator</fullName>
    </submittedName>
</protein>
<dbReference type="PROSITE" id="PS50043">
    <property type="entry name" value="HTH_LUXR_2"/>
    <property type="match status" value="1"/>
</dbReference>
<dbReference type="InterPro" id="IPR016032">
    <property type="entry name" value="Sig_transdc_resp-reg_C-effctor"/>
</dbReference>
<dbReference type="SUPFAM" id="SSF48452">
    <property type="entry name" value="TPR-like"/>
    <property type="match status" value="1"/>
</dbReference>
<comment type="caution">
    <text evidence="2">The sequence shown here is derived from an EMBL/GenBank/DDBJ whole genome shotgun (WGS) entry which is preliminary data.</text>
</comment>
<dbReference type="Gene3D" id="1.10.10.10">
    <property type="entry name" value="Winged helix-like DNA-binding domain superfamily/Winged helix DNA-binding domain"/>
    <property type="match status" value="1"/>
</dbReference>
<name>A0ABT6WSJ0_9ACTN</name>
<dbReference type="Pfam" id="PF00196">
    <property type="entry name" value="GerE"/>
    <property type="match status" value="1"/>
</dbReference>
<dbReference type="CDD" id="cd06170">
    <property type="entry name" value="LuxR_C_like"/>
    <property type="match status" value="1"/>
</dbReference>
<dbReference type="PANTHER" id="PTHR47691">
    <property type="entry name" value="REGULATOR-RELATED"/>
    <property type="match status" value="1"/>
</dbReference>
<accession>A0ABT6WSJ0</accession>
<dbReference type="Proteomes" id="UP001241758">
    <property type="component" value="Unassembled WGS sequence"/>
</dbReference>
<feature type="domain" description="HTH luxR-type" evidence="1">
    <location>
        <begin position="711"/>
        <end position="776"/>
    </location>
</feature>
<sequence>MELNSFVGRRQELGEVRRLLADSRLVTLTGVGGTGKTRLALRVAEHVRRAFSDGVWFVDLTELRNPGLPSWEVSDPEVLAYLVAVVLEVHKPGGRPPMRQLTDCLAPRQTLLVLDNCEHLLPACTLLADALLRVCPRLRILATSRQSLGAEGEVIFAVPPLPVPRTDDQPGLADLERCESVALFAARAQCVEPGFTLNAGNLAAVAGLCQRLDGLPLAIELAASRVRVLAPRQILDRLTGRFAVLGQGARGAPARQQTLQACMDWSYDLCDKPERLLWARLTVFVGGFEIDAVEGVCGDDELPTDELLNLLAGLMEKSIVVRDDPPDSTAATARYRMLETIRDYGQDKLREVGQEAVMRRRHRDWYEQLLAQARAEWAGDRQPYWMARLRLEHANLRAAIESCLAEPGHAETAMRLAVTLPGLYWRSRCLFGEGRRWLDRALEKAPAPTALRARALLVNSHLAFAQGDAAAGRRLLAEGEDLTRRLGCVVELAYADYIRGVGALYAADLPGAAEALDRARAALSGVPDRDTHLYLMVLSSFCMAAGLAGDHERAVAAQREMLTIVESRSAGFHRSIALWVGGLISWRRGDLQQAATQVVQALRLKRPRASHDRYTTAQCLEVLAWITADEGRHRRAAALLGAGGALWTEIGTPITSYLHLVGHHDDCEGRLRAALGDAAFADAVHYGRTLSYDDILAFALEEPRQSAPAPREGAPIRLTRREQQVAALVTEGLSNRQIADKLVISQRTAESHVENIFAKLGVTSRSRVAAWIRAQHSDGQRP</sequence>
<dbReference type="EMBL" id="JASCTH010000021">
    <property type="protein sequence ID" value="MDI6102697.1"/>
    <property type="molecule type" value="Genomic_DNA"/>
</dbReference>
<dbReference type="Gene3D" id="1.25.40.10">
    <property type="entry name" value="Tetratricopeptide repeat domain"/>
    <property type="match status" value="1"/>
</dbReference>
<evidence type="ECO:0000259" key="1">
    <source>
        <dbReference type="PROSITE" id="PS50043"/>
    </source>
</evidence>
<dbReference type="SUPFAM" id="SSF46894">
    <property type="entry name" value="C-terminal effector domain of the bipartite response regulators"/>
    <property type="match status" value="1"/>
</dbReference>
<dbReference type="PRINTS" id="PR00364">
    <property type="entry name" value="DISEASERSIST"/>
</dbReference>
<dbReference type="PRINTS" id="PR00038">
    <property type="entry name" value="HTHLUXR"/>
</dbReference>
<organism evidence="2 3">
    <name type="scientific">Actinoplanes sandaracinus</name>
    <dbReference type="NCBI Taxonomy" id="3045177"/>
    <lineage>
        <taxon>Bacteria</taxon>
        <taxon>Bacillati</taxon>
        <taxon>Actinomycetota</taxon>
        <taxon>Actinomycetes</taxon>
        <taxon>Micromonosporales</taxon>
        <taxon>Micromonosporaceae</taxon>
        <taxon>Actinoplanes</taxon>
    </lineage>
</organism>
<dbReference type="SUPFAM" id="SSF52540">
    <property type="entry name" value="P-loop containing nucleoside triphosphate hydrolases"/>
    <property type="match status" value="1"/>
</dbReference>
<dbReference type="InterPro" id="IPR036388">
    <property type="entry name" value="WH-like_DNA-bd_sf"/>
</dbReference>
<keyword evidence="3" id="KW-1185">Reference proteome</keyword>
<evidence type="ECO:0000313" key="2">
    <source>
        <dbReference type="EMBL" id="MDI6102697.1"/>
    </source>
</evidence>
<dbReference type="Gene3D" id="3.40.50.300">
    <property type="entry name" value="P-loop containing nucleotide triphosphate hydrolases"/>
    <property type="match status" value="1"/>
</dbReference>
<dbReference type="InterPro" id="IPR000792">
    <property type="entry name" value="Tscrpt_reg_LuxR_C"/>
</dbReference>
<proteinExistence type="predicted"/>